<evidence type="ECO:0000256" key="1">
    <source>
        <dbReference type="ARBA" id="ARBA00009437"/>
    </source>
</evidence>
<dbReference type="PANTHER" id="PTHR30126:SF40">
    <property type="entry name" value="HTH-TYPE TRANSCRIPTIONAL REGULATOR GLTR"/>
    <property type="match status" value="1"/>
</dbReference>
<dbReference type="Proteomes" id="UP000320231">
    <property type="component" value="Chromosome"/>
</dbReference>
<name>A0A455UGL8_9GAMM</name>
<dbReference type="InterPro" id="IPR036388">
    <property type="entry name" value="WH-like_DNA-bd_sf"/>
</dbReference>
<feature type="region of interest" description="Disordered" evidence="5">
    <location>
        <begin position="104"/>
        <end position="137"/>
    </location>
</feature>
<dbReference type="PRINTS" id="PR00039">
    <property type="entry name" value="HTHLYSR"/>
</dbReference>
<evidence type="ECO:0000256" key="5">
    <source>
        <dbReference type="SAM" id="MobiDB-lite"/>
    </source>
</evidence>
<dbReference type="FunFam" id="1.10.10.10:FF:000001">
    <property type="entry name" value="LysR family transcriptional regulator"/>
    <property type="match status" value="1"/>
</dbReference>
<evidence type="ECO:0000259" key="6">
    <source>
        <dbReference type="PROSITE" id="PS50931"/>
    </source>
</evidence>
<proteinExistence type="inferred from homology"/>
<dbReference type="PROSITE" id="PS50931">
    <property type="entry name" value="HTH_LYSR"/>
    <property type="match status" value="1"/>
</dbReference>
<dbReference type="KEGG" id="hsr:HSBAA_47640"/>
<evidence type="ECO:0000256" key="2">
    <source>
        <dbReference type="ARBA" id="ARBA00023015"/>
    </source>
</evidence>
<feature type="compositionally biased region" description="Basic and acidic residues" evidence="5">
    <location>
        <begin position="126"/>
        <end position="137"/>
    </location>
</feature>
<dbReference type="GO" id="GO:0000976">
    <property type="term" value="F:transcription cis-regulatory region binding"/>
    <property type="evidence" value="ECO:0007669"/>
    <property type="project" value="TreeGrafter"/>
</dbReference>
<keyword evidence="2" id="KW-0805">Transcription regulation</keyword>
<dbReference type="InterPro" id="IPR036390">
    <property type="entry name" value="WH_DNA-bd_sf"/>
</dbReference>
<gene>
    <name evidence="7" type="ORF">HSBAA_47640</name>
</gene>
<organism evidence="7 8">
    <name type="scientific">Vreelandella sulfidaeris</name>
    <dbReference type="NCBI Taxonomy" id="115553"/>
    <lineage>
        <taxon>Bacteria</taxon>
        <taxon>Pseudomonadati</taxon>
        <taxon>Pseudomonadota</taxon>
        <taxon>Gammaproteobacteria</taxon>
        <taxon>Oceanospirillales</taxon>
        <taxon>Halomonadaceae</taxon>
        <taxon>Vreelandella</taxon>
    </lineage>
</organism>
<dbReference type="EMBL" id="AP019514">
    <property type="protein sequence ID" value="BBI63458.1"/>
    <property type="molecule type" value="Genomic_DNA"/>
</dbReference>
<evidence type="ECO:0000313" key="8">
    <source>
        <dbReference type="Proteomes" id="UP000320231"/>
    </source>
</evidence>
<feature type="domain" description="HTH lysR-type" evidence="6">
    <location>
        <begin position="1"/>
        <end position="59"/>
    </location>
</feature>
<evidence type="ECO:0000256" key="3">
    <source>
        <dbReference type="ARBA" id="ARBA00023125"/>
    </source>
</evidence>
<keyword evidence="3" id="KW-0238">DNA-binding</keyword>
<dbReference type="Pfam" id="PF00126">
    <property type="entry name" value="HTH_1"/>
    <property type="match status" value="1"/>
</dbReference>
<dbReference type="InterPro" id="IPR000847">
    <property type="entry name" value="LysR_HTH_N"/>
</dbReference>
<protein>
    <recommendedName>
        <fullName evidence="6">HTH lysR-type domain-containing protein</fullName>
    </recommendedName>
</protein>
<dbReference type="Gene3D" id="1.10.10.10">
    <property type="entry name" value="Winged helix-like DNA-binding domain superfamily/Winged helix DNA-binding domain"/>
    <property type="match status" value="1"/>
</dbReference>
<comment type="similarity">
    <text evidence="1">Belongs to the LysR transcriptional regulatory family.</text>
</comment>
<keyword evidence="4" id="KW-0804">Transcription</keyword>
<accession>A0A455UGL8</accession>
<evidence type="ECO:0000256" key="4">
    <source>
        <dbReference type="ARBA" id="ARBA00023163"/>
    </source>
</evidence>
<reference evidence="7 8" key="1">
    <citation type="journal article" date="2019" name="Microbiol. Resour. Announc.">
        <title>Complete Genome Sequence of Halomonas sulfidaeris Strain Esulfide1 Isolated from a Metal Sulfide Rock at a Depth of 2,200 Meters, Obtained Using Nanopore Sequencing.</title>
        <authorList>
            <person name="Saito M."/>
            <person name="Nishigata A."/>
            <person name="Galipon J."/>
            <person name="Arakawa K."/>
        </authorList>
    </citation>
    <scope>NUCLEOTIDE SEQUENCE [LARGE SCALE GENOMIC DNA]</scope>
    <source>
        <strain evidence="7 8">ATCC BAA-803</strain>
    </source>
</reference>
<dbReference type="SUPFAM" id="SSF46785">
    <property type="entry name" value="Winged helix' DNA-binding domain"/>
    <property type="match status" value="1"/>
</dbReference>
<evidence type="ECO:0000313" key="7">
    <source>
        <dbReference type="EMBL" id="BBI63458.1"/>
    </source>
</evidence>
<dbReference type="GO" id="GO:0003700">
    <property type="term" value="F:DNA-binding transcription factor activity"/>
    <property type="evidence" value="ECO:0007669"/>
    <property type="project" value="InterPro"/>
</dbReference>
<sequence length="137" mass="14812">MQDYATLRAFVAVAKTGSVSRAAEQLHLTQPAISLKLKQLQANLGLNLFSRRPQGLALTADGHALLPAAEKALASAHAFEQTAGALHNTLRGKLTIGTIVDPEFSPPRRLFKSPDGTRPAVRNRTAPRDERQCAESY</sequence>
<dbReference type="PANTHER" id="PTHR30126">
    <property type="entry name" value="HTH-TYPE TRANSCRIPTIONAL REGULATOR"/>
    <property type="match status" value="1"/>
</dbReference>
<dbReference type="AlphaFoldDB" id="A0A455UGL8"/>